<organism evidence="4 5">
    <name type="scientific">Piscinibacter koreensis</name>
    <dbReference type="NCBI Taxonomy" id="2742824"/>
    <lineage>
        <taxon>Bacteria</taxon>
        <taxon>Pseudomonadati</taxon>
        <taxon>Pseudomonadota</taxon>
        <taxon>Betaproteobacteria</taxon>
        <taxon>Burkholderiales</taxon>
        <taxon>Sphaerotilaceae</taxon>
        <taxon>Piscinibacter</taxon>
    </lineage>
</organism>
<feature type="transmembrane region" description="Helical" evidence="3">
    <location>
        <begin position="220"/>
        <end position="238"/>
    </location>
</feature>
<dbReference type="AlphaFoldDB" id="A0A7Y6NL62"/>
<dbReference type="InterPro" id="IPR048254">
    <property type="entry name" value="CDP_ALCOHOL_P_TRANSF_CS"/>
</dbReference>
<comment type="similarity">
    <text evidence="2">Belongs to the CDP-alcohol phosphatidyltransferase class-I family.</text>
</comment>
<dbReference type="RefSeq" id="WP_176066921.1">
    <property type="nucleotide sequence ID" value="NZ_JABWMJ010000002.1"/>
</dbReference>
<dbReference type="EMBL" id="JABWMJ010000002">
    <property type="protein sequence ID" value="NUZ05228.1"/>
    <property type="molecule type" value="Genomic_DNA"/>
</dbReference>
<accession>A0A7Y6NL62</accession>
<dbReference type="PROSITE" id="PS00379">
    <property type="entry name" value="CDP_ALCOHOL_P_TRANSF"/>
    <property type="match status" value="1"/>
</dbReference>
<proteinExistence type="inferred from homology"/>
<dbReference type="GO" id="GO:0016780">
    <property type="term" value="F:phosphotransferase activity, for other substituted phosphate groups"/>
    <property type="evidence" value="ECO:0007669"/>
    <property type="project" value="InterPro"/>
</dbReference>
<keyword evidence="3" id="KW-0812">Transmembrane</keyword>
<evidence type="ECO:0000256" key="2">
    <source>
        <dbReference type="RuleBase" id="RU003750"/>
    </source>
</evidence>
<evidence type="ECO:0000313" key="4">
    <source>
        <dbReference type="EMBL" id="NUZ05228.1"/>
    </source>
</evidence>
<dbReference type="Proteomes" id="UP000529637">
    <property type="component" value="Unassembled WGS sequence"/>
</dbReference>
<dbReference type="Gene3D" id="1.20.120.1760">
    <property type="match status" value="1"/>
</dbReference>
<feature type="transmembrane region" description="Helical" evidence="3">
    <location>
        <begin position="305"/>
        <end position="326"/>
    </location>
</feature>
<keyword evidence="3" id="KW-1133">Transmembrane helix</keyword>
<dbReference type="InterPro" id="IPR043130">
    <property type="entry name" value="CDP-OH_PTrfase_TM_dom"/>
</dbReference>
<protein>
    <submittedName>
        <fullName evidence="4">CDP-alcohol phosphatidyltransferase family protein</fullName>
    </submittedName>
</protein>
<comment type="caution">
    <text evidence="4">The sequence shown here is derived from an EMBL/GenBank/DDBJ whole genome shotgun (WGS) entry which is preliminary data.</text>
</comment>
<dbReference type="InterPro" id="IPR000462">
    <property type="entry name" value="CDP-OH_P_trans"/>
</dbReference>
<evidence type="ECO:0000313" key="5">
    <source>
        <dbReference type="Proteomes" id="UP000529637"/>
    </source>
</evidence>
<dbReference type="GO" id="GO:0008654">
    <property type="term" value="P:phospholipid biosynthetic process"/>
    <property type="evidence" value="ECO:0007669"/>
    <property type="project" value="InterPro"/>
</dbReference>
<dbReference type="Pfam" id="PF01066">
    <property type="entry name" value="CDP-OH_P_transf"/>
    <property type="match status" value="1"/>
</dbReference>
<gene>
    <name evidence="4" type="ORF">HQN59_05575</name>
</gene>
<dbReference type="GO" id="GO:0016020">
    <property type="term" value="C:membrane"/>
    <property type="evidence" value="ECO:0007669"/>
    <property type="project" value="InterPro"/>
</dbReference>
<feature type="transmembrane region" description="Helical" evidence="3">
    <location>
        <begin position="353"/>
        <end position="374"/>
    </location>
</feature>
<name>A0A7Y6NL62_9BURK</name>
<keyword evidence="1 2" id="KW-0808">Transferase</keyword>
<evidence type="ECO:0000256" key="1">
    <source>
        <dbReference type="ARBA" id="ARBA00022679"/>
    </source>
</evidence>
<sequence>MNLWIDTASAASAECLFGVAPLERLRLTAGKVKGIDAVTLSGPDAGAARWLGARGDSSGAPLGTRLRAALVTSPGGIVAVDGANAVDPRLVGYLAGRAAPCVAARGEGAQRAVVLRLDPPLADAIPPDARDLREVADALLAAGRIAPLAEADFPAYVDKLRRSLPYWIYAVDGAATRRRLERQMFWDNYKGSTDLLTRYVYPPLVWPLVRLCIRLGIHPNAVTLLSVVLTFAAVPLFARGDFLLGFVCAYGMSVLDSVDGKLARVTLTDSKIGNVLDHGLDQVHPPFWYFAWAWGLGARAWADPLYQAAVWLIVFYFADRIVLAIAKRRIGFALHAATKLDGRVRSFIARRNITMTIMAFALLVGAGPAGFYLITAWQGLTFAWHSARTIWLGFLARGRARPEF</sequence>
<keyword evidence="3" id="KW-0472">Membrane</keyword>
<reference evidence="4 5" key="1">
    <citation type="submission" date="2020-06" db="EMBL/GenBank/DDBJ databases">
        <title>Schlegella sp. ID0723 isolated from air conditioner.</title>
        <authorList>
            <person name="Kim D.Y."/>
            <person name="Kim D.-U."/>
        </authorList>
    </citation>
    <scope>NUCLEOTIDE SEQUENCE [LARGE SCALE GENOMIC DNA]</scope>
    <source>
        <strain evidence="4 5">ID0723</strain>
    </source>
</reference>
<keyword evidence="5" id="KW-1185">Reference proteome</keyword>
<evidence type="ECO:0000256" key="3">
    <source>
        <dbReference type="SAM" id="Phobius"/>
    </source>
</evidence>